<protein>
    <recommendedName>
        <fullName evidence="1">Lincosamide nucleotidyltransferase-like C-terminal domain-containing protein</fullName>
    </recommendedName>
</protein>
<evidence type="ECO:0000259" key="1">
    <source>
        <dbReference type="Pfam" id="PF21418"/>
    </source>
</evidence>
<dbReference type="SUPFAM" id="SSF81301">
    <property type="entry name" value="Nucleotidyltransferase"/>
    <property type="match status" value="1"/>
</dbReference>
<dbReference type="Pfam" id="PF21418">
    <property type="entry name" value="LinB-like_C"/>
    <property type="match status" value="1"/>
</dbReference>
<reference evidence="2 3" key="1">
    <citation type="submission" date="2022-06" db="EMBL/GenBank/DDBJ databases">
        <title>New Species of the Genus Actinoplanes, ActinopZanes ferrugineus.</title>
        <authorList>
            <person name="Ding P."/>
        </authorList>
    </citation>
    <scope>NUCLEOTIDE SEQUENCE [LARGE SCALE GENOMIC DNA]</scope>
    <source>
        <strain evidence="2 3">TRM88003</strain>
    </source>
</reference>
<dbReference type="RefSeq" id="WP_253236783.1">
    <property type="nucleotide sequence ID" value="NZ_JAMYJR010000007.1"/>
</dbReference>
<dbReference type="InterPro" id="IPR043519">
    <property type="entry name" value="NT_sf"/>
</dbReference>
<dbReference type="EMBL" id="JAMYJR010000007">
    <property type="protein sequence ID" value="MCO8270648.1"/>
    <property type="molecule type" value="Genomic_DNA"/>
</dbReference>
<sequence length="268" mass="29830">MLIQQRLRDRVTHLCRDDPALVAALTYGSFVSGEADAYSDIEFWLFFDPAAAPDAPTWLAAVGEFQHVVVNEFGAHVVFFPGLIRGEFHFVTAADIPSVRSWPARSGPADRMIVVDRTGELRRALDTLPAQPPRPTTAGEVGELCGRFANWLILAHHVTRRGELLRALDALTHTQRHLLWMTRLTTDSTQHWLTPSRHAETDLPTEVTRMIHGATATADPSSLAAALTANWRLGRSCWRQLGLRHGFAVPEALFRELDQRLGDEASQS</sequence>
<gene>
    <name evidence="2" type="ORF">M1L60_08555</name>
</gene>
<organism evidence="2 3">
    <name type="scientific">Paractinoplanes aksuensis</name>
    <dbReference type="NCBI Taxonomy" id="2939490"/>
    <lineage>
        <taxon>Bacteria</taxon>
        <taxon>Bacillati</taxon>
        <taxon>Actinomycetota</taxon>
        <taxon>Actinomycetes</taxon>
        <taxon>Micromonosporales</taxon>
        <taxon>Micromonosporaceae</taxon>
        <taxon>Paractinoplanes</taxon>
    </lineage>
</organism>
<feature type="domain" description="Lincosamide nucleotidyltransferase-like C-terminal" evidence="1">
    <location>
        <begin position="139"/>
        <end position="257"/>
    </location>
</feature>
<dbReference type="Proteomes" id="UP001523369">
    <property type="component" value="Unassembled WGS sequence"/>
</dbReference>
<dbReference type="Gene3D" id="1.20.120.330">
    <property type="entry name" value="Nucleotidyltransferases domain 2"/>
    <property type="match status" value="1"/>
</dbReference>
<evidence type="ECO:0000313" key="2">
    <source>
        <dbReference type="EMBL" id="MCO8270648.1"/>
    </source>
</evidence>
<accession>A0ABT1DIJ5</accession>
<comment type="caution">
    <text evidence="2">The sequence shown here is derived from an EMBL/GenBank/DDBJ whole genome shotgun (WGS) entry which is preliminary data.</text>
</comment>
<keyword evidence="3" id="KW-1185">Reference proteome</keyword>
<name>A0ABT1DIJ5_9ACTN</name>
<dbReference type="InterPro" id="IPR048495">
    <property type="entry name" value="LinB-like_C"/>
</dbReference>
<evidence type="ECO:0000313" key="3">
    <source>
        <dbReference type="Proteomes" id="UP001523369"/>
    </source>
</evidence>
<dbReference type="Gene3D" id="3.30.460.10">
    <property type="entry name" value="Beta Polymerase, domain 2"/>
    <property type="match status" value="1"/>
</dbReference>
<proteinExistence type="predicted"/>